<dbReference type="PANTHER" id="PTHR35936:SF19">
    <property type="entry name" value="AMINO-ACID-BINDING PROTEIN YXEM-RELATED"/>
    <property type="match status" value="1"/>
</dbReference>
<dbReference type="InterPro" id="IPR001638">
    <property type="entry name" value="Solute-binding_3/MltF_N"/>
</dbReference>
<dbReference type="CDD" id="cd13530">
    <property type="entry name" value="PBP2_peptides_like"/>
    <property type="match status" value="1"/>
</dbReference>
<keyword evidence="1" id="KW-0732">Signal</keyword>
<evidence type="ECO:0000259" key="2">
    <source>
        <dbReference type="SMART" id="SM00062"/>
    </source>
</evidence>
<comment type="caution">
    <text evidence="3">The sequence shown here is derived from an EMBL/GenBank/DDBJ whole genome shotgun (WGS) entry which is preliminary data.</text>
</comment>
<dbReference type="EMBL" id="VCYI01000007">
    <property type="protein sequence ID" value="MDN7012759.1"/>
    <property type="molecule type" value="Genomic_DNA"/>
</dbReference>
<accession>A0ABT8M146</accession>
<evidence type="ECO:0000256" key="1">
    <source>
        <dbReference type="ARBA" id="ARBA00022729"/>
    </source>
</evidence>
<dbReference type="Pfam" id="PF00497">
    <property type="entry name" value="SBP_bac_3"/>
    <property type="match status" value="1"/>
</dbReference>
<dbReference type="SUPFAM" id="SSF53850">
    <property type="entry name" value="Periplasmic binding protein-like II"/>
    <property type="match status" value="1"/>
</dbReference>
<dbReference type="Proteomes" id="UP001168423">
    <property type="component" value="Unassembled WGS sequence"/>
</dbReference>
<dbReference type="SMART" id="SM00062">
    <property type="entry name" value="PBPb"/>
    <property type="match status" value="1"/>
</dbReference>
<evidence type="ECO:0000313" key="4">
    <source>
        <dbReference type="Proteomes" id="UP001168423"/>
    </source>
</evidence>
<feature type="domain" description="Solute-binding protein family 3/N-terminal" evidence="2">
    <location>
        <begin position="39"/>
        <end position="263"/>
    </location>
</feature>
<gene>
    <name evidence="3" type="ORF">FGW20_06835</name>
</gene>
<keyword evidence="4" id="KW-1185">Reference proteome</keyword>
<protein>
    <submittedName>
        <fullName evidence="3">Amino acid ABC transporter substrate-binding protein</fullName>
    </submittedName>
</protein>
<organism evidence="3 4">
    <name type="scientific">Methanoculleus methanifontis</name>
    <dbReference type="NCBI Taxonomy" id="2584086"/>
    <lineage>
        <taxon>Archaea</taxon>
        <taxon>Methanobacteriati</taxon>
        <taxon>Methanobacteriota</taxon>
        <taxon>Stenosarchaea group</taxon>
        <taxon>Methanomicrobia</taxon>
        <taxon>Methanomicrobiales</taxon>
        <taxon>Methanomicrobiaceae</taxon>
        <taxon>Methanoculleus</taxon>
    </lineage>
</organism>
<name>A0ABT8M146_9EURY</name>
<evidence type="ECO:0000313" key="3">
    <source>
        <dbReference type="EMBL" id="MDN7012759.1"/>
    </source>
</evidence>
<sequence length="266" mass="28876">MKTHGILTLLACIVAVLAVAGAGCTGTTEQTGEAGLKDSYIVGIDDAYPPYSYVDKDGNAQGFDVDSMKWIAEQKGIEVTFLPVEWSGIIPALQAGKIDMVYAGMSITPPRQEAVNFSNPYWTVNQDVVTREDADVTLEDVLAGEVIIGAQQGCTAATWIEDNLIENGTMPAENLKTYANTQLAVNDLEAGRVDAVMYDDVSIQDIIKGKPVKTIGSVETMEEFGVAIRKDDTALLEFMNEAIAELQADPYWEELKEKHNLTESTT</sequence>
<dbReference type="Gene3D" id="3.40.190.10">
    <property type="entry name" value="Periplasmic binding protein-like II"/>
    <property type="match status" value="2"/>
</dbReference>
<reference evidence="3" key="1">
    <citation type="submission" date="2019-05" db="EMBL/GenBank/DDBJ databases">
        <title>Isolation and characterization of methanogens from the cold seep sediment at Four-Way Closure Ridge.</title>
        <authorList>
            <person name="You Y.-T."/>
            <person name="Chen S.-C."/>
            <person name="Zhang W.-L."/>
            <person name="Lai M.-C."/>
        </authorList>
    </citation>
    <scope>NUCLEOTIDE SEQUENCE</scope>
    <source>
        <strain evidence="3">FWC-SCC3</strain>
    </source>
</reference>
<dbReference type="PROSITE" id="PS51257">
    <property type="entry name" value="PROKAR_LIPOPROTEIN"/>
    <property type="match status" value="1"/>
</dbReference>
<dbReference type="RefSeq" id="WP_301677344.1">
    <property type="nucleotide sequence ID" value="NZ_VCYI01000007.1"/>
</dbReference>
<proteinExistence type="predicted"/>
<dbReference type="PANTHER" id="PTHR35936">
    <property type="entry name" value="MEMBRANE-BOUND LYTIC MUREIN TRANSGLYCOSYLASE F"/>
    <property type="match status" value="1"/>
</dbReference>